<dbReference type="STRING" id="195883.A0A482WGC7"/>
<proteinExistence type="predicted"/>
<gene>
    <name evidence="2" type="ORF">LSTR_LSTR009455</name>
</gene>
<dbReference type="OrthoDB" id="5589010at2759"/>
<dbReference type="Proteomes" id="UP000291343">
    <property type="component" value="Unassembled WGS sequence"/>
</dbReference>
<organism evidence="2 3">
    <name type="scientific">Laodelphax striatellus</name>
    <name type="common">Small brown planthopper</name>
    <name type="synonym">Delphax striatella</name>
    <dbReference type="NCBI Taxonomy" id="195883"/>
    <lineage>
        <taxon>Eukaryota</taxon>
        <taxon>Metazoa</taxon>
        <taxon>Ecdysozoa</taxon>
        <taxon>Arthropoda</taxon>
        <taxon>Hexapoda</taxon>
        <taxon>Insecta</taxon>
        <taxon>Pterygota</taxon>
        <taxon>Neoptera</taxon>
        <taxon>Paraneoptera</taxon>
        <taxon>Hemiptera</taxon>
        <taxon>Auchenorrhyncha</taxon>
        <taxon>Fulgoroidea</taxon>
        <taxon>Delphacidae</taxon>
        <taxon>Criomorphinae</taxon>
        <taxon>Laodelphax</taxon>
    </lineage>
</organism>
<dbReference type="InParanoid" id="A0A482WGC7"/>
<sequence>MIKEGFIHYQCAFVQQNRKTDPILRGRISPEKITITLTNNRVQPLTKEDKENKLYVPSNGRDESYERLKQSRAMMRRSTADDSKRKDSEADLSTTNSGEQKVKERTRLATNDAKRMADERGVEEEEEDDDEVELDIGDTRLEYDSELEEDRVERKERKRSETNSSPRPRSLSYGSDNGKANDEVKKWLGTADLRSNLNDSKLSLETDSEPVLEICPNTSELEVDEPEFVVTLNGLNSTMYSCISDDEEDLLNESSRYDHNYNEESEKRNRSANIVIQPEEPTKQASLSLLLLLLLFSSCLPSEHPSASSSYSSSSPLASHRSIPQPPPPTPPLLLLPPIGASLSLLLLLLLFSSCLPSEHPSASSSYSSSSPLASHRSIPQPPPPTPPLLLLPPIGASLSLLLLLLLFSSCLPSEHPSASSSYSSSSPLASHRSIPQPPPPTPPLLLLPPIGASLSLLLLLLLFSSCLPSEHPSASSSYSSSSPLASHRSIPQPPLHRFPIDAILTPLKFSLVSLTSQKAGARSFQGEQESVMFPACKFGDHCLYIHPPCKFGVACTRRDCAYRHPSKPLLAKATLSVMPPSPALTNCKFFPNCTNPACPFFHPKPCRFGTYCTKKNCAFDHTVRLSQNKLKWIRQE</sequence>
<protein>
    <submittedName>
        <fullName evidence="2">Uncharacterized protein</fullName>
    </submittedName>
</protein>
<evidence type="ECO:0000256" key="1">
    <source>
        <dbReference type="SAM" id="MobiDB-lite"/>
    </source>
</evidence>
<feature type="compositionally biased region" description="Basic and acidic residues" evidence="1">
    <location>
        <begin position="78"/>
        <end position="89"/>
    </location>
</feature>
<feature type="compositionally biased region" description="Low complexity" evidence="1">
    <location>
        <begin position="310"/>
        <end position="322"/>
    </location>
</feature>
<feature type="compositionally biased region" description="Acidic residues" evidence="1">
    <location>
        <begin position="121"/>
        <end position="136"/>
    </location>
</feature>
<dbReference type="EMBL" id="QKKF02037369">
    <property type="protein sequence ID" value="RZF32266.1"/>
    <property type="molecule type" value="Genomic_DNA"/>
</dbReference>
<keyword evidence="3" id="KW-1185">Reference proteome</keyword>
<dbReference type="Pfam" id="PF14608">
    <property type="entry name" value="zf-CCCH_2"/>
    <property type="match status" value="4"/>
</dbReference>
<feature type="compositionally biased region" description="Basic and acidic residues" evidence="1">
    <location>
        <begin position="100"/>
        <end position="120"/>
    </location>
</feature>
<feature type="region of interest" description="Disordered" evidence="1">
    <location>
        <begin position="48"/>
        <end position="181"/>
    </location>
</feature>
<feature type="compositionally biased region" description="Basic and acidic residues" evidence="1">
    <location>
        <begin position="151"/>
        <end position="161"/>
    </location>
</feature>
<comment type="caution">
    <text evidence="2">The sequence shown here is derived from an EMBL/GenBank/DDBJ whole genome shotgun (WGS) entry which is preliminary data.</text>
</comment>
<dbReference type="Gene3D" id="4.10.1000.40">
    <property type="match status" value="1"/>
</dbReference>
<reference evidence="2 3" key="1">
    <citation type="journal article" date="2017" name="Gigascience">
        <title>Genome sequence of the small brown planthopper, Laodelphax striatellus.</title>
        <authorList>
            <person name="Zhu J."/>
            <person name="Jiang F."/>
            <person name="Wang X."/>
            <person name="Yang P."/>
            <person name="Bao Y."/>
            <person name="Zhao W."/>
            <person name="Wang W."/>
            <person name="Lu H."/>
            <person name="Wang Q."/>
            <person name="Cui N."/>
            <person name="Li J."/>
            <person name="Chen X."/>
            <person name="Luo L."/>
            <person name="Yu J."/>
            <person name="Kang L."/>
            <person name="Cui F."/>
        </authorList>
    </citation>
    <scope>NUCLEOTIDE SEQUENCE [LARGE SCALE GENOMIC DNA]</scope>
    <source>
        <strain evidence="2">Lst14</strain>
    </source>
</reference>
<dbReference type="Gene3D" id="4.10.1000.30">
    <property type="match status" value="1"/>
</dbReference>
<accession>A0A482WGC7</accession>
<dbReference type="SMR" id="A0A482WGC7"/>
<feature type="region of interest" description="Disordered" evidence="1">
    <location>
        <begin position="310"/>
        <end position="329"/>
    </location>
</feature>
<feature type="compositionally biased region" description="Polar residues" evidence="1">
    <location>
        <begin position="162"/>
        <end position="175"/>
    </location>
</feature>
<feature type="compositionally biased region" description="Basic and acidic residues" evidence="1">
    <location>
        <begin position="60"/>
        <end position="69"/>
    </location>
</feature>
<evidence type="ECO:0000313" key="2">
    <source>
        <dbReference type="EMBL" id="RZF32266.1"/>
    </source>
</evidence>
<name>A0A482WGC7_LAOST</name>
<dbReference type="AlphaFoldDB" id="A0A482WGC7"/>
<evidence type="ECO:0000313" key="3">
    <source>
        <dbReference type="Proteomes" id="UP000291343"/>
    </source>
</evidence>